<feature type="region of interest" description="Disordered" evidence="1">
    <location>
        <begin position="161"/>
        <end position="180"/>
    </location>
</feature>
<name>A0AAN7BKA2_9PEZI</name>
<sequence>MDPIAAYAAVASLSRFVIAFSKTFAAPDDHWHHWLNVMSDVSLLLTILAECAEAINPTRYSLPLPASVKLSLEACVKQQLDLTAILEEILPKNDDSKRARVFKRIMFSLPHQLDDMKKRYITFKESILLLRNLISDLRTRNEFQEMRGFMLEAIINDLPKHSDDTTKAPEAQPNDDLSHNKYPLAYTLESRASGSRPDGENDRKNKETQIREAASKVADVEKPKPEENKQRTKVERSFERFIELLQFDFKCTVILAIEQESSEGFDRWKFEPVVAVVDTGTNQNFINRKLLTDNNMDMSKVVPITTEDKIPRTLETLDTLFEPKEKITLKWRGDSDRVERKNTFIVVDTSTSFDVIIAMKVFLKDPVSEAAFPVMNSERPWKKRHRRTSTDDTARRKAEQTMEEELNDILALPGSSQFARQPPSATRADKSVLRNPALSGDTITAPSGSRQATSTTIEPNTSTVSTAPRTPSLPSSPPLSPPSNRLIKVAAGENKHKPKQKREKGKGKENTNGMTRERENKKWFPKFLRL</sequence>
<evidence type="ECO:0000313" key="2">
    <source>
        <dbReference type="EMBL" id="KAK4224845.1"/>
    </source>
</evidence>
<accession>A0AAN7BKA2</accession>
<dbReference type="Proteomes" id="UP001301958">
    <property type="component" value="Unassembled WGS sequence"/>
</dbReference>
<protein>
    <submittedName>
        <fullName evidence="2">Uncharacterized protein</fullName>
    </submittedName>
</protein>
<reference evidence="2" key="1">
    <citation type="journal article" date="2023" name="Mol. Phylogenet. Evol.">
        <title>Genome-scale phylogeny and comparative genomics of the fungal order Sordariales.</title>
        <authorList>
            <person name="Hensen N."/>
            <person name="Bonometti L."/>
            <person name="Westerberg I."/>
            <person name="Brannstrom I.O."/>
            <person name="Guillou S."/>
            <person name="Cros-Aarteil S."/>
            <person name="Calhoun S."/>
            <person name="Haridas S."/>
            <person name="Kuo A."/>
            <person name="Mondo S."/>
            <person name="Pangilinan J."/>
            <person name="Riley R."/>
            <person name="LaButti K."/>
            <person name="Andreopoulos B."/>
            <person name="Lipzen A."/>
            <person name="Chen C."/>
            <person name="Yan M."/>
            <person name="Daum C."/>
            <person name="Ng V."/>
            <person name="Clum A."/>
            <person name="Steindorff A."/>
            <person name="Ohm R.A."/>
            <person name="Martin F."/>
            <person name="Silar P."/>
            <person name="Natvig D.O."/>
            <person name="Lalanne C."/>
            <person name="Gautier V."/>
            <person name="Ament-Velasquez S.L."/>
            <person name="Kruys A."/>
            <person name="Hutchinson M.I."/>
            <person name="Powell A.J."/>
            <person name="Barry K."/>
            <person name="Miller A.N."/>
            <person name="Grigoriev I.V."/>
            <person name="Debuchy R."/>
            <person name="Gladieux P."/>
            <person name="Hiltunen Thoren M."/>
            <person name="Johannesson H."/>
        </authorList>
    </citation>
    <scope>NUCLEOTIDE SEQUENCE</scope>
    <source>
        <strain evidence="2">CBS 990.96</strain>
    </source>
</reference>
<feature type="compositionally biased region" description="Basic residues" evidence="1">
    <location>
        <begin position="496"/>
        <end position="505"/>
    </location>
</feature>
<gene>
    <name evidence="2" type="ORF">QBC38DRAFT_484587</name>
</gene>
<feature type="region of interest" description="Disordered" evidence="1">
    <location>
        <begin position="188"/>
        <end position="231"/>
    </location>
</feature>
<feature type="compositionally biased region" description="Basic and acidic residues" evidence="1">
    <location>
        <begin position="197"/>
        <end position="231"/>
    </location>
</feature>
<feature type="compositionally biased region" description="Polar residues" evidence="1">
    <location>
        <begin position="441"/>
        <end position="469"/>
    </location>
</feature>
<dbReference type="EMBL" id="MU865382">
    <property type="protein sequence ID" value="KAK4224845.1"/>
    <property type="molecule type" value="Genomic_DNA"/>
</dbReference>
<organism evidence="2 3">
    <name type="scientific">Podospora fimiseda</name>
    <dbReference type="NCBI Taxonomy" id="252190"/>
    <lineage>
        <taxon>Eukaryota</taxon>
        <taxon>Fungi</taxon>
        <taxon>Dikarya</taxon>
        <taxon>Ascomycota</taxon>
        <taxon>Pezizomycotina</taxon>
        <taxon>Sordariomycetes</taxon>
        <taxon>Sordariomycetidae</taxon>
        <taxon>Sordariales</taxon>
        <taxon>Podosporaceae</taxon>
        <taxon>Podospora</taxon>
    </lineage>
</organism>
<feature type="region of interest" description="Disordered" evidence="1">
    <location>
        <begin position="412"/>
        <end position="530"/>
    </location>
</feature>
<comment type="caution">
    <text evidence="2">The sequence shown here is derived from an EMBL/GenBank/DDBJ whole genome shotgun (WGS) entry which is preliminary data.</text>
</comment>
<keyword evidence="3" id="KW-1185">Reference proteome</keyword>
<reference evidence="2" key="2">
    <citation type="submission" date="2023-05" db="EMBL/GenBank/DDBJ databases">
        <authorList>
            <consortium name="Lawrence Berkeley National Laboratory"/>
            <person name="Steindorff A."/>
            <person name="Hensen N."/>
            <person name="Bonometti L."/>
            <person name="Westerberg I."/>
            <person name="Brannstrom I.O."/>
            <person name="Guillou S."/>
            <person name="Cros-Aarteil S."/>
            <person name="Calhoun S."/>
            <person name="Haridas S."/>
            <person name="Kuo A."/>
            <person name="Mondo S."/>
            <person name="Pangilinan J."/>
            <person name="Riley R."/>
            <person name="Labutti K."/>
            <person name="Andreopoulos B."/>
            <person name="Lipzen A."/>
            <person name="Chen C."/>
            <person name="Yanf M."/>
            <person name="Daum C."/>
            <person name="Ng V."/>
            <person name="Clum A."/>
            <person name="Ohm R."/>
            <person name="Martin F."/>
            <person name="Silar P."/>
            <person name="Natvig D."/>
            <person name="Lalanne C."/>
            <person name="Gautier V."/>
            <person name="Ament-Velasquez S.L."/>
            <person name="Kruys A."/>
            <person name="Hutchinson M.I."/>
            <person name="Powell A.J."/>
            <person name="Barry K."/>
            <person name="Miller A.N."/>
            <person name="Grigoriev I.V."/>
            <person name="Debuchy R."/>
            <person name="Gladieux P."/>
            <person name="Thoren M.H."/>
            <person name="Johannesson H."/>
        </authorList>
    </citation>
    <scope>NUCLEOTIDE SEQUENCE</scope>
    <source>
        <strain evidence="2">CBS 990.96</strain>
    </source>
</reference>
<proteinExistence type="predicted"/>
<evidence type="ECO:0000313" key="3">
    <source>
        <dbReference type="Proteomes" id="UP001301958"/>
    </source>
</evidence>
<dbReference type="AlphaFoldDB" id="A0AAN7BKA2"/>
<evidence type="ECO:0000256" key="1">
    <source>
        <dbReference type="SAM" id="MobiDB-lite"/>
    </source>
</evidence>